<feature type="chain" id="PRO_5003609356" evidence="1">
    <location>
        <begin position="23"/>
        <end position="305"/>
    </location>
</feature>
<dbReference type="RefSeq" id="WP_007137693.1">
    <property type="nucleotide sequence ID" value="NZ_AHKF01000016.1"/>
</dbReference>
<accession>H7FQZ3</accession>
<evidence type="ECO:0000313" key="2">
    <source>
        <dbReference type="EMBL" id="EIA09130.1"/>
    </source>
</evidence>
<organism evidence="2 3">
    <name type="scientific">Flavobacterium frigoris (strain PS1)</name>
    <dbReference type="NCBI Taxonomy" id="1086011"/>
    <lineage>
        <taxon>Bacteria</taxon>
        <taxon>Pseudomonadati</taxon>
        <taxon>Bacteroidota</taxon>
        <taxon>Flavobacteriia</taxon>
        <taxon>Flavobacteriales</taxon>
        <taxon>Flavobacteriaceae</taxon>
        <taxon>Flavobacterium</taxon>
    </lineage>
</organism>
<feature type="signal peptide" evidence="1">
    <location>
        <begin position="1"/>
        <end position="22"/>
    </location>
</feature>
<protein>
    <submittedName>
        <fullName evidence="2">Uncharacterized protein</fullName>
    </submittedName>
</protein>
<evidence type="ECO:0000256" key="1">
    <source>
        <dbReference type="SAM" id="SignalP"/>
    </source>
</evidence>
<keyword evidence="3" id="KW-1185">Reference proteome</keyword>
<dbReference type="Proteomes" id="UP000005566">
    <property type="component" value="Unassembled WGS sequence"/>
</dbReference>
<evidence type="ECO:0000313" key="3">
    <source>
        <dbReference type="Proteomes" id="UP000005566"/>
    </source>
</evidence>
<gene>
    <name evidence="2" type="ORF">HJ01_01516</name>
</gene>
<dbReference type="OrthoDB" id="1086662at2"/>
<sequence length="305" mass="33763">MKKTAFLFILFHFSFQVLFAQAPTWSVNENDYQYTMTFVAKLNVDGKPLTGKNDKVAAFVGSSCRGISGVTYVAGEANYYAYLTVFSNSQGETISFKLYDSTTNKIAVVSKQVTFEVNEHKGNLFQSYSISEPALNDKSEILTFDFMDTKSVSSVINSGKINITLYDRYPLTALKPVFTLSTGAKLFKNRIVQKSGEVTDNYSSTITYEVLSEDESSLSNYAVVINQTGTPTLFYKKDAVCDIDGVIKVVSVQEGASVVLTTNGKTILTKQITNGEALFSDLETDSYIVTIGNEWKLINIILKEK</sequence>
<dbReference type="eggNOG" id="ENOG5031ECI">
    <property type="taxonomic scope" value="Bacteria"/>
</dbReference>
<dbReference type="Gene3D" id="2.60.40.2340">
    <property type="match status" value="1"/>
</dbReference>
<name>H7FQZ3_FLAFP</name>
<comment type="caution">
    <text evidence="2">The sequence shown here is derived from an EMBL/GenBank/DDBJ whole genome shotgun (WGS) entry which is preliminary data.</text>
</comment>
<dbReference type="AlphaFoldDB" id="H7FQZ3"/>
<reference evidence="2 3" key="1">
    <citation type="journal article" date="2014" name="Acta Crystallogr. D">
        <title>Structure-based characterization and antifreeze properties of a hyperactive ice-binding protein from the Antarctic bacterium Flavobacterium frigoris PS1.</title>
        <authorList>
            <person name="Do H."/>
            <person name="Kim S.J."/>
            <person name="Kim H.J."/>
            <person name="Lee J.H."/>
        </authorList>
    </citation>
    <scope>NUCLEOTIDE SEQUENCE [LARGE SCALE GENOMIC DNA]</scope>
    <source>
        <strain evidence="2 3">PS1</strain>
    </source>
</reference>
<dbReference type="PATRIC" id="fig|1086011.3.peg.1484"/>
<proteinExistence type="predicted"/>
<keyword evidence="1" id="KW-0732">Signal</keyword>
<dbReference type="STRING" id="1086011.HJ01_01516"/>
<dbReference type="EMBL" id="AHKF01000016">
    <property type="protein sequence ID" value="EIA09130.1"/>
    <property type="molecule type" value="Genomic_DNA"/>
</dbReference>